<proteinExistence type="predicted"/>
<protein>
    <submittedName>
        <fullName evidence="1">Uncharacterized protein</fullName>
    </submittedName>
</protein>
<dbReference type="RefSeq" id="WP_096349779.1">
    <property type="nucleotide sequence ID" value="NZ_AP017313.1"/>
</dbReference>
<sequence>MKRALVIISAIFILTGCGGKKNNPAPAAPSAAVLSLPSQNEVCTTGTIISATASSITFTWNASANTDSYALTLKNLLTLATTTQNTSATKLTLTLLRNTPYSWSVTSLSSKTSTTAQSDVWKFYNAGPGVVTYAPFPAEIVSPTFGQLVTANAGTVNLKWTGSSVNPGTIVNYDVYFGTTAMPPVLKSAVTGSFINNVAVVSKTTYYWKIITRDIQGNTSDSGIFQFTVN</sequence>
<dbReference type="OrthoDB" id="789771at2"/>
<evidence type="ECO:0000313" key="1">
    <source>
        <dbReference type="EMBL" id="BAU52454.1"/>
    </source>
</evidence>
<name>A0A125T258_9SPHI</name>
<dbReference type="Proteomes" id="UP000218263">
    <property type="component" value="Chromosome"/>
</dbReference>
<dbReference type="InterPro" id="IPR013783">
    <property type="entry name" value="Ig-like_fold"/>
</dbReference>
<dbReference type="KEGG" id="mgot:MgSA37_00615"/>
<organism evidence="1 2">
    <name type="scientific">Mucilaginibacter gotjawali</name>
    <dbReference type="NCBI Taxonomy" id="1550579"/>
    <lineage>
        <taxon>Bacteria</taxon>
        <taxon>Pseudomonadati</taxon>
        <taxon>Bacteroidota</taxon>
        <taxon>Sphingobacteriia</taxon>
        <taxon>Sphingobacteriales</taxon>
        <taxon>Sphingobacteriaceae</taxon>
        <taxon>Mucilaginibacter</taxon>
    </lineage>
</organism>
<dbReference type="InterPro" id="IPR036116">
    <property type="entry name" value="FN3_sf"/>
</dbReference>
<gene>
    <name evidence="1" type="ORF">MgSA37_00615</name>
</gene>
<evidence type="ECO:0000313" key="2">
    <source>
        <dbReference type="Proteomes" id="UP000218263"/>
    </source>
</evidence>
<dbReference type="AlphaFoldDB" id="A0A125T258"/>
<accession>A0A125T258</accession>
<reference evidence="1 2" key="1">
    <citation type="submission" date="2015-12" db="EMBL/GenBank/DDBJ databases">
        <title>Genome sequence of Mucilaginibacter gotjawali.</title>
        <authorList>
            <person name="Lee J.S."/>
            <person name="Lee K.C."/>
            <person name="Kim K.K."/>
            <person name="Lee B.W."/>
        </authorList>
    </citation>
    <scope>NUCLEOTIDE SEQUENCE [LARGE SCALE GENOMIC DNA]</scope>
    <source>
        <strain evidence="1 2">SA3-7</strain>
    </source>
</reference>
<dbReference type="EMBL" id="AP017313">
    <property type="protein sequence ID" value="BAU52454.1"/>
    <property type="molecule type" value="Genomic_DNA"/>
</dbReference>
<dbReference type="PROSITE" id="PS51257">
    <property type="entry name" value="PROKAR_LIPOPROTEIN"/>
    <property type="match status" value="1"/>
</dbReference>
<dbReference type="SUPFAM" id="SSF49265">
    <property type="entry name" value="Fibronectin type III"/>
    <property type="match status" value="1"/>
</dbReference>
<keyword evidence="2" id="KW-1185">Reference proteome</keyword>
<dbReference type="Gene3D" id="2.60.40.10">
    <property type="entry name" value="Immunoglobulins"/>
    <property type="match status" value="2"/>
</dbReference>